<sequence length="550" mass="61368">MNIGSVVTLAKDNLNKIIEIGDLPQDSDERITEHHFMIYMGLLMSIGGVFWGSICFFYGLHFPSLIPYSYTILTIVNFIYFNFSKNFKLCRFYQVLMSMLLPFAFRWSLGGFISSGAVMLWAIISLVGSLTFQDIKLGMKWLMAYLGLTLFSGFIDSKLNDFRIEVDPQITTIFFVINLAIISTIVFILSSYLLAKRDEAKEKVAEMSSLLKKMFGRYLSTEVMNALIENPSALDLGGERRKVTIMMTDLRGFTALSERLEPEQVVQMLNAYFEIMVDLVLKYNGNINEFIGDALLVIFGAPQEMEDRAQRAVACAIEMQNAMVEVNKRNCAEGLPEVEMGIGLNETEVIVGNIGSSKRSKYAVVGSGVNLTSRIESYTVGGQILVSESVRKEAGEVLRIDAQRDILPKGAVSSLRIYEVGGISGQYNFTLVNKTQTLTNLARQIPLLYTVIKGKKVGQKGIEGLLRRLSKSGTEITLGDTVELMTNLKLKLNDVDEQLSAKDFYGKVIKRHGEKENTYMVSFTSLPSEIDAYFQACRQYAAVASAGEDV</sequence>
<evidence type="ECO:0000259" key="2">
    <source>
        <dbReference type="PROSITE" id="PS50125"/>
    </source>
</evidence>
<feature type="transmembrane region" description="Helical" evidence="1">
    <location>
        <begin position="36"/>
        <end position="59"/>
    </location>
</feature>
<dbReference type="SUPFAM" id="SSF55073">
    <property type="entry name" value="Nucleotide cyclase"/>
    <property type="match status" value="1"/>
</dbReference>
<feature type="transmembrane region" description="Helical" evidence="1">
    <location>
        <begin position="65"/>
        <end position="83"/>
    </location>
</feature>
<name>A0A0F9NFN1_9ZZZZ</name>
<keyword evidence="1" id="KW-0472">Membrane</keyword>
<keyword evidence="1" id="KW-0812">Transmembrane</keyword>
<dbReference type="AlphaFoldDB" id="A0A0F9NFN1"/>
<dbReference type="GO" id="GO:0009190">
    <property type="term" value="P:cyclic nucleotide biosynthetic process"/>
    <property type="evidence" value="ECO:0007669"/>
    <property type="project" value="InterPro"/>
</dbReference>
<keyword evidence="1" id="KW-1133">Transmembrane helix</keyword>
<dbReference type="PANTHER" id="PTHR43081:SF1">
    <property type="entry name" value="ADENYLATE CYCLASE, TERMINAL-DIFFERENTIATION SPECIFIC"/>
    <property type="match status" value="1"/>
</dbReference>
<dbReference type="InterPro" id="IPR029787">
    <property type="entry name" value="Nucleotide_cyclase"/>
</dbReference>
<dbReference type="PROSITE" id="PS50125">
    <property type="entry name" value="GUANYLATE_CYCLASE_2"/>
    <property type="match status" value="1"/>
</dbReference>
<dbReference type="InterPro" id="IPR001054">
    <property type="entry name" value="A/G_cyclase"/>
</dbReference>
<gene>
    <name evidence="3" type="ORF">LCGC14_1267850</name>
</gene>
<evidence type="ECO:0000313" key="3">
    <source>
        <dbReference type="EMBL" id="KKM87540.1"/>
    </source>
</evidence>
<feature type="transmembrane region" description="Helical" evidence="1">
    <location>
        <begin position="139"/>
        <end position="155"/>
    </location>
</feature>
<dbReference type="InterPro" id="IPR050697">
    <property type="entry name" value="Adenylyl/Guanylyl_Cyclase_3/4"/>
</dbReference>
<organism evidence="3">
    <name type="scientific">marine sediment metagenome</name>
    <dbReference type="NCBI Taxonomy" id="412755"/>
    <lineage>
        <taxon>unclassified sequences</taxon>
        <taxon>metagenomes</taxon>
        <taxon>ecological metagenomes</taxon>
    </lineage>
</organism>
<dbReference type="CDD" id="cd07302">
    <property type="entry name" value="CHD"/>
    <property type="match status" value="1"/>
</dbReference>
<feature type="transmembrane region" description="Helical" evidence="1">
    <location>
        <begin position="175"/>
        <end position="195"/>
    </location>
</feature>
<dbReference type="PANTHER" id="PTHR43081">
    <property type="entry name" value="ADENYLATE CYCLASE, TERMINAL-DIFFERENTIATION SPECIFIC-RELATED"/>
    <property type="match status" value="1"/>
</dbReference>
<dbReference type="EMBL" id="LAZR01007086">
    <property type="protein sequence ID" value="KKM87540.1"/>
    <property type="molecule type" value="Genomic_DNA"/>
</dbReference>
<reference evidence="3" key="1">
    <citation type="journal article" date="2015" name="Nature">
        <title>Complex archaea that bridge the gap between prokaryotes and eukaryotes.</title>
        <authorList>
            <person name="Spang A."/>
            <person name="Saw J.H."/>
            <person name="Jorgensen S.L."/>
            <person name="Zaremba-Niedzwiedzka K."/>
            <person name="Martijn J."/>
            <person name="Lind A.E."/>
            <person name="van Eijk R."/>
            <person name="Schleper C."/>
            <person name="Guy L."/>
            <person name="Ettema T.J."/>
        </authorList>
    </citation>
    <scope>NUCLEOTIDE SEQUENCE</scope>
</reference>
<dbReference type="Pfam" id="PF00211">
    <property type="entry name" value="Guanylate_cyc"/>
    <property type="match status" value="1"/>
</dbReference>
<protein>
    <recommendedName>
        <fullName evidence="2">Guanylate cyclase domain-containing protein</fullName>
    </recommendedName>
</protein>
<accession>A0A0F9NFN1</accession>
<feature type="domain" description="Guanylate cyclase" evidence="2">
    <location>
        <begin position="244"/>
        <end position="376"/>
    </location>
</feature>
<feature type="transmembrane region" description="Helical" evidence="1">
    <location>
        <begin position="113"/>
        <end position="132"/>
    </location>
</feature>
<evidence type="ECO:0000256" key="1">
    <source>
        <dbReference type="SAM" id="Phobius"/>
    </source>
</evidence>
<comment type="caution">
    <text evidence="3">The sequence shown here is derived from an EMBL/GenBank/DDBJ whole genome shotgun (WGS) entry which is preliminary data.</text>
</comment>
<dbReference type="SMART" id="SM00044">
    <property type="entry name" value="CYCc"/>
    <property type="match status" value="1"/>
</dbReference>
<dbReference type="GO" id="GO:0035556">
    <property type="term" value="P:intracellular signal transduction"/>
    <property type="evidence" value="ECO:0007669"/>
    <property type="project" value="InterPro"/>
</dbReference>
<proteinExistence type="predicted"/>
<dbReference type="Gene3D" id="3.30.70.1230">
    <property type="entry name" value="Nucleotide cyclase"/>
    <property type="match status" value="1"/>
</dbReference>